<dbReference type="Proteomes" id="UP001159363">
    <property type="component" value="Chromosome 2"/>
</dbReference>
<evidence type="ECO:0000256" key="1">
    <source>
        <dbReference type="SAM" id="Phobius"/>
    </source>
</evidence>
<feature type="transmembrane region" description="Helical" evidence="1">
    <location>
        <begin position="25"/>
        <end position="44"/>
    </location>
</feature>
<comment type="caution">
    <text evidence="2">The sequence shown here is derived from an EMBL/GenBank/DDBJ whole genome shotgun (WGS) entry which is preliminary data.</text>
</comment>
<proteinExistence type="predicted"/>
<dbReference type="EMBL" id="JARBHB010000002">
    <property type="protein sequence ID" value="KAJ8892880.1"/>
    <property type="molecule type" value="Genomic_DNA"/>
</dbReference>
<reference evidence="2 3" key="1">
    <citation type="submission" date="2023-02" db="EMBL/GenBank/DDBJ databases">
        <title>LHISI_Scaffold_Assembly.</title>
        <authorList>
            <person name="Stuart O.P."/>
            <person name="Cleave R."/>
            <person name="Magrath M.J.L."/>
            <person name="Mikheyev A.S."/>
        </authorList>
    </citation>
    <scope>NUCLEOTIDE SEQUENCE [LARGE SCALE GENOMIC DNA]</scope>
    <source>
        <strain evidence="2">Daus_M_001</strain>
        <tissue evidence="2">Leg muscle</tissue>
    </source>
</reference>
<accession>A0ABQ9I8B4</accession>
<keyword evidence="1" id="KW-1133">Transmembrane helix</keyword>
<sequence length="157" mass="18806">MITGWFPLKNWKHSLQYFMREEHMVPIPFMFFNCSLMNGVHFFFTKSLSRNNRFTEIMRFPCFDVKFTCSSRKQDDKFCIESEIWKKSVNNCCRCQLRQYLPNKPDKFGVKYLLDQLYGPDILPKKVTKNVLFQSTLHTGVDIDQQTEMKMPETVNF</sequence>
<evidence type="ECO:0000313" key="3">
    <source>
        <dbReference type="Proteomes" id="UP001159363"/>
    </source>
</evidence>
<organism evidence="2 3">
    <name type="scientific">Dryococelus australis</name>
    <dbReference type="NCBI Taxonomy" id="614101"/>
    <lineage>
        <taxon>Eukaryota</taxon>
        <taxon>Metazoa</taxon>
        <taxon>Ecdysozoa</taxon>
        <taxon>Arthropoda</taxon>
        <taxon>Hexapoda</taxon>
        <taxon>Insecta</taxon>
        <taxon>Pterygota</taxon>
        <taxon>Neoptera</taxon>
        <taxon>Polyneoptera</taxon>
        <taxon>Phasmatodea</taxon>
        <taxon>Verophasmatodea</taxon>
        <taxon>Anareolatae</taxon>
        <taxon>Phasmatidae</taxon>
        <taxon>Eurycanthinae</taxon>
        <taxon>Dryococelus</taxon>
    </lineage>
</organism>
<evidence type="ECO:0000313" key="2">
    <source>
        <dbReference type="EMBL" id="KAJ8892880.1"/>
    </source>
</evidence>
<keyword evidence="3" id="KW-1185">Reference proteome</keyword>
<keyword evidence="1" id="KW-0812">Transmembrane</keyword>
<name>A0ABQ9I8B4_9NEOP</name>
<keyword evidence="1" id="KW-0472">Membrane</keyword>
<protein>
    <submittedName>
        <fullName evidence="2">Uncharacterized protein</fullName>
    </submittedName>
</protein>
<gene>
    <name evidence="2" type="ORF">PR048_005461</name>
</gene>